<comment type="caution">
    <text evidence="2">The sequence shown here is derived from an EMBL/GenBank/DDBJ whole genome shotgun (WGS) entry which is preliminary data.</text>
</comment>
<name>A0A7W1XB53_9BACL</name>
<dbReference type="Pfam" id="PF25583">
    <property type="entry name" value="WCX"/>
    <property type="match status" value="1"/>
</dbReference>
<proteinExistence type="predicted"/>
<protein>
    <submittedName>
        <fullName evidence="2">WYL domain-containing protein</fullName>
    </submittedName>
</protein>
<gene>
    <name evidence="2" type="ORF">H1164_11110</name>
</gene>
<evidence type="ECO:0000259" key="1">
    <source>
        <dbReference type="Pfam" id="PF25583"/>
    </source>
</evidence>
<dbReference type="RefSeq" id="WP_160173840.1">
    <property type="nucleotide sequence ID" value="NZ_JACEIP010000016.1"/>
</dbReference>
<reference evidence="2 3" key="1">
    <citation type="submission" date="2020-07" db="EMBL/GenBank/DDBJ databases">
        <authorList>
            <person name="Feng H."/>
        </authorList>
    </citation>
    <scope>NUCLEOTIDE SEQUENCE [LARGE SCALE GENOMIC DNA]</scope>
    <source>
        <strain evidence="3">s-11</strain>
    </source>
</reference>
<dbReference type="InterPro" id="IPR057727">
    <property type="entry name" value="WCX_dom"/>
</dbReference>
<keyword evidence="3" id="KW-1185">Reference proteome</keyword>
<dbReference type="EMBL" id="JACEIP010000016">
    <property type="protein sequence ID" value="MBA4543445.1"/>
    <property type="molecule type" value="Genomic_DNA"/>
</dbReference>
<evidence type="ECO:0000313" key="3">
    <source>
        <dbReference type="Proteomes" id="UP000530514"/>
    </source>
</evidence>
<dbReference type="Proteomes" id="UP000530514">
    <property type="component" value="Unassembled WGS sequence"/>
</dbReference>
<feature type="domain" description="WCX" evidence="1">
    <location>
        <begin position="46"/>
        <end position="120"/>
    </location>
</feature>
<sequence length="121" mass="14435">MPMRTVHSSSRVGMKEEVWIYKKNHAQQYINQMLEAEHGKSKDDYVIRIYDKEVFKRIREKQWHPEQKIIPFEGEGAVGEIQFSKVSSWLEMKKWVLGWGSAVELIQPVEKRRELCEEIKT</sequence>
<dbReference type="AlphaFoldDB" id="A0A7W1XB53"/>
<dbReference type="OrthoDB" id="9815009at2"/>
<accession>A0A7W1XB53</accession>
<evidence type="ECO:0000313" key="2">
    <source>
        <dbReference type="EMBL" id="MBA4543445.1"/>
    </source>
</evidence>
<organism evidence="2 3">
    <name type="scientific">Thermoactinomyces daqus</name>
    <dbReference type="NCBI Taxonomy" id="1329516"/>
    <lineage>
        <taxon>Bacteria</taxon>
        <taxon>Bacillati</taxon>
        <taxon>Bacillota</taxon>
        <taxon>Bacilli</taxon>
        <taxon>Bacillales</taxon>
        <taxon>Thermoactinomycetaceae</taxon>
        <taxon>Thermoactinomyces</taxon>
    </lineage>
</organism>